<evidence type="ECO:0000313" key="10">
    <source>
        <dbReference type="EMBL" id="OKY77659.1"/>
    </source>
</evidence>
<evidence type="ECO:0000256" key="4">
    <source>
        <dbReference type="ARBA" id="ARBA00022741"/>
    </source>
</evidence>
<evidence type="ECO:0000256" key="3">
    <source>
        <dbReference type="ARBA" id="ARBA00022598"/>
    </source>
</evidence>
<evidence type="ECO:0000256" key="2">
    <source>
        <dbReference type="ARBA" id="ARBA00022490"/>
    </source>
</evidence>
<dbReference type="GO" id="GO:0005737">
    <property type="term" value="C:cytoplasm"/>
    <property type="evidence" value="ECO:0007669"/>
    <property type="project" value="UniProtKB-SubCell"/>
</dbReference>
<dbReference type="GO" id="GO:0005524">
    <property type="term" value="F:ATP binding"/>
    <property type="evidence" value="ECO:0007669"/>
    <property type="project" value="UniProtKB-UniRule"/>
</dbReference>
<keyword evidence="4 8" id="KW-0547">Nucleotide-binding</keyword>
<evidence type="ECO:0000256" key="9">
    <source>
        <dbReference type="RuleBase" id="RU363036"/>
    </source>
</evidence>
<dbReference type="AlphaFoldDB" id="A0A1Q6DTG5"/>
<dbReference type="InterPro" id="IPR002306">
    <property type="entry name" value="Trp-tRNA-ligase"/>
</dbReference>
<proteinExistence type="inferred from homology"/>
<feature type="short sequence motif" description="'HIGH' region" evidence="8">
    <location>
        <begin position="72"/>
        <end position="80"/>
    </location>
</feature>
<keyword evidence="11" id="KW-1185">Reference proteome</keyword>
<dbReference type="Gene3D" id="1.10.240.10">
    <property type="entry name" value="Tyrosyl-Transfer RNA Synthetase"/>
    <property type="match status" value="1"/>
</dbReference>
<keyword evidence="2 8" id="KW-0963">Cytoplasm</keyword>
<dbReference type="EC" id="6.1.1.2" evidence="8"/>
<evidence type="ECO:0000256" key="8">
    <source>
        <dbReference type="HAMAP-Rule" id="MF_00140"/>
    </source>
</evidence>
<comment type="catalytic activity">
    <reaction evidence="8">
        <text>tRNA(Trp) + L-tryptophan + ATP = L-tryptophyl-tRNA(Trp) + AMP + diphosphate + H(+)</text>
        <dbReference type="Rhea" id="RHEA:24080"/>
        <dbReference type="Rhea" id="RHEA-COMP:9671"/>
        <dbReference type="Rhea" id="RHEA-COMP:9705"/>
        <dbReference type="ChEBI" id="CHEBI:15378"/>
        <dbReference type="ChEBI" id="CHEBI:30616"/>
        <dbReference type="ChEBI" id="CHEBI:33019"/>
        <dbReference type="ChEBI" id="CHEBI:57912"/>
        <dbReference type="ChEBI" id="CHEBI:78442"/>
        <dbReference type="ChEBI" id="CHEBI:78535"/>
        <dbReference type="ChEBI" id="CHEBI:456215"/>
        <dbReference type="EC" id="6.1.1.2"/>
    </reaction>
</comment>
<accession>A0A1Q6DTG5</accession>
<keyword evidence="6 8" id="KW-0648">Protein biosynthesis</keyword>
<evidence type="ECO:0000256" key="6">
    <source>
        <dbReference type="ARBA" id="ARBA00022917"/>
    </source>
</evidence>
<dbReference type="SUPFAM" id="SSF52374">
    <property type="entry name" value="Nucleotidylyl transferase"/>
    <property type="match status" value="1"/>
</dbReference>
<dbReference type="STRING" id="1903181.BTN85_0127"/>
<comment type="caution">
    <text evidence="10">The sequence shown here is derived from an EMBL/GenBank/DDBJ whole genome shotgun (WGS) entry which is preliminary data.</text>
</comment>
<dbReference type="HAMAP" id="MF_00140_A">
    <property type="entry name" value="Trp_tRNA_synth_A"/>
    <property type="match status" value="1"/>
</dbReference>
<dbReference type="PANTHER" id="PTHR10055">
    <property type="entry name" value="TRYPTOPHANYL-TRNA SYNTHETASE"/>
    <property type="match status" value="1"/>
</dbReference>
<dbReference type="Proteomes" id="UP000185744">
    <property type="component" value="Unassembled WGS sequence"/>
</dbReference>
<dbReference type="InterPro" id="IPR002305">
    <property type="entry name" value="aa-tRNA-synth_Ic"/>
</dbReference>
<reference evidence="10" key="1">
    <citation type="submission" date="2016-12" db="EMBL/GenBank/DDBJ databases">
        <title>Discovery of methanogenic haloarchaea.</title>
        <authorList>
            <person name="Sorokin D.Y."/>
            <person name="Makarova K.S."/>
            <person name="Abbas B."/>
            <person name="Ferrer M."/>
            <person name="Golyshin P.N."/>
        </authorList>
    </citation>
    <scope>NUCLEOTIDE SEQUENCE [LARGE SCALE GENOMIC DNA]</scope>
    <source>
        <strain evidence="10">HMET1</strain>
    </source>
</reference>
<dbReference type="EMBL" id="MSDW01000001">
    <property type="protein sequence ID" value="OKY77659.1"/>
    <property type="molecule type" value="Genomic_DNA"/>
</dbReference>
<keyword evidence="7 8" id="KW-0030">Aminoacyl-tRNA synthetase</keyword>
<dbReference type="Gene3D" id="3.40.50.620">
    <property type="entry name" value="HUPs"/>
    <property type="match status" value="1"/>
</dbReference>
<dbReference type="InterPro" id="IPR014729">
    <property type="entry name" value="Rossmann-like_a/b/a_fold"/>
</dbReference>
<evidence type="ECO:0000313" key="11">
    <source>
        <dbReference type="Proteomes" id="UP000185744"/>
    </source>
</evidence>
<dbReference type="NCBIfam" id="NF008926">
    <property type="entry name" value="PRK12285.1-3"/>
    <property type="match status" value="1"/>
</dbReference>
<dbReference type="GO" id="GO:0004830">
    <property type="term" value="F:tryptophan-tRNA ligase activity"/>
    <property type="evidence" value="ECO:0007669"/>
    <property type="project" value="UniProtKB-UniRule"/>
</dbReference>
<name>A0A1Q6DTG5_METT1</name>
<keyword evidence="3 8" id="KW-0436">Ligase</keyword>
<dbReference type="InParanoid" id="A0A1Q6DTG5"/>
<evidence type="ECO:0000256" key="7">
    <source>
        <dbReference type="ARBA" id="ARBA00023146"/>
    </source>
</evidence>
<comment type="similarity">
    <text evidence="1 8 9">Belongs to the class-I aminoacyl-tRNA synthetase family.</text>
</comment>
<keyword evidence="5 8" id="KW-0067">ATP-binding</keyword>
<protein>
    <recommendedName>
        <fullName evidence="8">Tryptophan--tRNA ligase</fullName>
        <ecNumber evidence="8">6.1.1.2</ecNumber>
    </recommendedName>
    <alternativeName>
        <fullName evidence="8">Tryptophanyl-tRNA synthetase</fullName>
        <shortName evidence="8">TrpRS</shortName>
    </alternativeName>
</protein>
<evidence type="ECO:0000256" key="5">
    <source>
        <dbReference type="ARBA" id="ARBA00022840"/>
    </source>
</evidence>
<dbReference type="PANTHER" id="PTHR10055:SF5">
    <property type="entry name" value="TRYPTOPHAN--TRNA LIGASE"/>
    <property type="match status" value="1"/>
</dbReference>
<organism evidence="10 11">
    <name type="scientific">Methanohalarchaeum thermophilum</name>
    <dbReference type="NCBI Taxonomy" id="1903181"/>
    <lineage>
        <taxon>Archaea</taxon>
        <taxon>Methanobacteriati</taxon>
        <taxon>Methanobacteriota</taxon>
        <taxon>Methanonatronarchaeia</taxon>
        <taxon>Methanonatronarchaeales</taxon>
        <taxon>Methanonatronarchaeaceae</taxon>
        <taxon>Candidatus Methanohalarchaeum</taxon>
    </lineage>
</organism>
<sequence>MHIDPWTSDSIKDYSELKKEFGIEELPEISEEIPNSHLMFKREIVFGHRDFDKVIDAIKKGDEFSAMSGFVPSGEPHLGHKMVMDQLIWLQALGGTVFVSVADMEAFAARNIPRDKAKKIGRDYLLSLIALGLKEKGSYFYNQSEEKDLEDLAFELSNNINMAELNSIYGFEGNVSLAQMYSTAIQSADILYPQTEKFGGPKPVVVPAGTDQDPHMRLVRDVSNRVRLFKVEKNDSKMIIRSKEANKDQLIEFKDILSNSGDCSVFEEHIEIEEYRDEEEIRKKTREFELDQGGYGFIQPSSTYHRFMSGLTGGKMSSSVEESYISLLDDPEEAEEKVMNAKTGGRSTLSKQKEEGGQPEKCSVYELFFYHLLEDEDEVEEIYDNCVQGERLCGTCKQEAADYLKSFLEEHKSKREEAKEELDKYM</sequence>
<feature type="short sequence motif" description="'KMSKS' region" evidence="8">
    <location>
        <begin position="315"/>
        <end position="319"/>
    </location>
</feature>
<dbReference type="InterPro" id="IPR020653">
    <property type="entry name" value="Tryptophan-tRNA-ligase_arc"/>
</dbReference>
<gene>
    <name evidence="8" type="primary">trpS</name>
    <name evidence="10" type="ORF">BTN85_0127</name>
</gene>
<comment type="subcellular location">
    <subcellularLocation>
        <location evidence="8">Cytoplasm</location>
    </subcellularLocation>
</comment>
<dbReference type="GO" id="GO:0006436">
    <property type="term" value="P:tryptophanyl-tRNA aminoacylation"/>
    <property type="evidence" value="ECO:0007669"/>
    <property type="project" value="UniProtKB-UniRule"/>
</dbReference>
<evidence type="ECO:0000256" key="1">
    <source>
        <dbReference type="ARBA" id="ARBA00005594"/>
    </source>
</evidence>
<dbReference type="PRINTS" id="PR01039">
    <property type="entry name" value="TRNASYNTHTRP"/>
</dbReference>
<dbReference type="Pfam" id="PF00579">
    <property type="entry name" value="tRNA-synt_1b"/>
    <property type="match status" value="2"/>
</dbReference>
<dbReference type="FunCoup" id="A0A1Q6DTG5">
    <property type="interactions" value="233"/>
</dbReference>
<comment type="function">
    <text evidence="8">Catalyzes the attachment of tryptophan to tRNA(Trp).</text>
</comment>
<dbReference type="FunFam" id="3.40.50.620:FF:000207">
    <property type="entry name" value="Tryptophan--tRNA ligase"/>
    <property type="match status" value="1"/>
</dbReference>